<organism evidence="2 3">
    <name type="scientific">Eumeta variegata</name>
    <name type="common">Bagworm moth</name>
    <name type="synonym">Eumeta japonica</name>
    <dbReference type="NCBI Taxonomy" id="151549"/>
    <lineage>
        <taxon>Eukaryota</taxon>
        <taxon>Metazoa</taxon>
        <taxon>Ecdysozoa</taxon>
        <taxon>Arthropoda</taxon>
        <taxon>Hexapoda</taxon>
        <taxon>Insecta</taxon>
        <taxon>Pterygota</taxon>
        <taxon>Neoptera</taxon>
        <taxon>Endopterygota</taxon>
        <taxon>Lepidoptera</taxon>
        <taxon>Glossata</taxon>
        <taxon>Ditrysia</taxon>
        <taxon>Tineoidea</taxon>
        <taxon>Psychidae</taxon>
        <taxon>Oiketicinae</taxon>
        <taxon>Eumeta</taxon>
    </lineage>
</organism>
<dbReference type="EMBL" id="BGZK01000387">
    <property type="protein sequence ID" value="GBP40729.1"/>
    <property type="molecule type" value="Genomic_DNA"/>
</dbReference>
<keyword evidence="3" id="KW-1185">Reference proteome</keyword>
<sequence>MTFRSETDRRSADRVPIYVQILANILPVLAILTTLETPIPERPDFTFDFDASPELDPGSAQNIHNSRMTQPVWMYI</sequence>
<proteinExistence type="predicted"/>
<dbReference type="Proteomes" id="UP000299102">
    <property type="component" value="Unassembled WGS sequence"/>
</dbReference>
<keyword evidence="1" id="KW-0472">Membrane</keyword>
<evidence type="ECO:0000313" key="3">
    <source>
        <dbReference type="Proteomes" id="UP000299102"/>
    </source>
</evidence>
<protein>
    <submittedName>
        <fullName evidence="2">Uncharacterized protein</fullName>
    </submittedName>
</protein>
<accession>A0A4C1VRC7</accession>
<evidence type="ECO:0000256" key="1">
    <source>
        <dbReference type="SAM" id="Phobius"/>
    </source>
</evidence>
<reference evidence="2 3" key="1">
    <citation type="journal article" date="2019" name="Commun. Biol.">
        <title>The bagworm genome reveals a unique fibroin gene that provides high tensile strength.</title>
        <authorList>
            <person name="Kono N."/>
            <person name="Nakamura H."/>
            <person name="Ohtoshi R."/>
            <person name="Tomita M."/>
            <person name="Numata K."/>
            <person name="Arakawa K."/>
        </authorList>
    </citation>
    <scope>NUCLEOTIDE SEQUENCE [LARGE SCALE GENOMIC DNA]</scope>
</reference>
<gene>
    <name evidence="2" type="ORF">EVAR_26392_1</name>
</gene>
<comment type="caution">
    <text evidence="2">The sequence shown here is derived from an EMBL/GenBank/DDBJ whole genome shotgun (WGS) entry which is preliminary data.</text>
</comment>
<name>A0A4C1VRC7_EUMVA</name>
<keyword evidence="1" id="KW-1133">Transmembrane helix</keyword>
<evidence type="ECO:0000313" key="2">
    <source>
        <dbReference type="EMBL" id="GBP40729.1"/>
    </source>
</evidence>
<feature type="transmembrane region" description="Helical" evidence="1">
    <location>
        <begin position="15"/>
        <end position="35"/>
    </location>
</feature>
<dbReference type="AlphaFoldDB" id="A0A4C1VRC7"/>
<keyword evidence="1" id="KW-0812">Transmembrane</keyword>